<feature type="domain" description="RNase III" evidence="10">
    <location>
        <begin position="8"/>
        <end position="133"/>
    </location>
</feature>
<dbReference type="CDD" id="cd00593">
    <property type="entry name" value="RIBOc"/>
    <property type="match status" value="1"/>
</dbReference>
<reference evidence="11" key="1">
    <citation type="submission" date="2021-02" db="EMBL/GenBank/DDBJ databases">
        <title>Metagenome analyses of Stigonema ocellatum DSM 106950, Chlorogloea purpurea SAG 13.99 and Gomphosphaeria aponina DSM 107014.</title>
        <authorList>
            <person name="Marter P."/>
            <person name="Huang S."/>
        </authorList>
    </citation>
    <scope>NUCLEOTIDE SEQUENCE</scope>
    <source>
        <strain evidence="11">JP213</strain>
    </source>
</reference>
<dbReference type="InterPro" id="IPR036389">
    <property type="entry name" value="RNase_III_sf"/>
</dbReference>
<feature type="binding site" evidence="8">
    <location>
        <position position="119"/>
    </location>
    <ligand>
        <name>Mg(2+)</name>
        <dbReference type="ChEBI" id="CHEBI:18420"/>
    </ligand>
</feature>
<dbReference type="SUPFAM" id="SSF69065">
    <property type="entry name" value="RNase III domain-like"/>
    <property type="match status" value="1"/>
</dbReference>
<feature type="domain" description="DRBM" evidence="9">
    <location>
        <begin position="161"/>
        <end position="226"/>
    </location>
</feature>
<keyword evidence="8" id="KW-0698">rRNA processing</keyword>
<feature type="binding site" evidence="8">
    <location>
        <position position="122"/>
    </location>
    <ligand>
        <name>Mg(2+)</name>
        <dbReference type="ChEBI" id="CHEBI:18420"/>
    </ligand>
</feature>
<evidence type="ECO:0000313" key="12">
    <source>
        <dbReference type="Proteomes" id="UP000767446"/>
    </source>
</evidence>
<name>A0A941GVC6_9CHRO</name>
<evidence type="ECO:0000256" key="4">
    <source>
        <dbReference type="ARBA" id="ARBA00022722"/>
    </source>
</evidence>
<evidence type="ECO:0000256" key="7">
    <source>
        <dbReference type="ARBA" id="ARBA00022884"/>
    </source>
</evidence>
<comment type="catalytic activity">
    <reaction evidence="1 8">
        <text>Endonucleolytic cleavage to 5'-phosphomonoester.</text>
        <dbReference type="EC" id="3.1.26.3"/>
    </reaction>
</comment>
<dbReference type="PROSITE" id="PS00517">
    <property type="entry name" value="RNASE_3_1"/>
    <property type="match status" value="1"/>
</dbReference>
<dbReference type="PANTHER" id="PTHR11207">
    <property type="entry name" value="RIBONUCLEASE III"/>
    <property type="match status" value="1"/>
</dbReference>
<organism evidence="11 12">
    <name type="scientific">Gomphosphaeria aponina SAG 52.96 = DSM 107014</name>
    <dbReference type="NCBI Taxonomy" id="1521640"/>
    <lineage>
        <taxon>Bacteria</taxon>
        <taxon>Bacillati</taxon>
        <taxon>Cyanobacteriota</taxon>
        <taxon>Cyanophyceae</taxon>
        <taxon>Oscillatoriophycideae</taxon>
        <taxon>Chroococcales</taxon>
        <taxon>Gomphosphaeriaceae</taxon>
        <taxon>Gomphosphaeria</taxon>
    </lineage>
</organism>
<dbReference type="SUPFAM" id="SSF54768">
    <property type="entry name" value="dsRNA-binding domain-like"/>
    <property type="match status" value="1"/>
</dbReference>
<dbReference type="InterPro" id="IPR014720">
    <property type="entry name" value="dsRBD_dom"/>
</dbReference>
<dbReference type="NCBIfam" id="TIGR02191">
    <property type="entry name" value="RNaseIII"/>
    <property type="match status" value="1"/>
</dbReference>
<dbReference type="InterPro" id="IPR011907">
    <property type="entry name" value="RNase_III"/>
</dbReference>
<dbReference type="Pfam" id="PF00035">
    <property type="entry name" value="dsrm"/>
    <property type="match status" value="1"/>
</dbReference>
<feature type="active site" evidence="8">
    <location>
        <position position="51"/>
    </location>
</feature>
<dbReference type="AlphaFoldDB" id="A0A941GVC6"/>
<keyword evidence="8" id="KW-0819">tRNA processing</keyword>
<dbReference type="GO" id="GO:0005737">
    <property type="term" value="C:cytoplasm"/>
    <property type="evidence" value="ECO:0007669"/>
    <property type="project" value="UniProtKB-SubCell"/>
</dbReference>
<comment type="similarity">
    <text evidence="2">Belongs to the ribonuclease III family.</text>
</comment>
<evidence type="ECO:0000256" key="5">
    <source>
        <dbReference type="ARBA" id="ARBA00022759"/>
    </source>
</evidence>
<dbReference type="Proteomes" id="UP000767446">
    <property type="component" value="Unassembled WGS sequence"/>
</dbReference>
<dbReference type="Gene3D" id="3.30.160.20">
    <property type="match status" value="1"/>
</dbReference>
<comment type="cofactor">
    <cofactor evidence="8">
        <name>Mg(2+)</name>
        <dbReference type="ChEBI" id="CHEBI:18420"/>
    </cofactor>
</comment>
<dbReference type="PROSITE" id="PS50137">
    <property type="entry name" value="DS_RBD"/>
    <property type="match status" value="1"/>
</dbReference>
<dbReference type="SMART" id="SM00358">
    <property type="entry name" value="DSRM"/>
    <property type="match status" value="1"/>
</dbReference>
<evidence type="ECO:0000256" key="1">
    <source>
        <dbReference type="ARBA" id="ARBA00000109"/>
    </source>
</evidence>
<evidence type="ECO:0000256" key="8">
    <source>
        <dbReference type="HAMAP-Rule" id="MF_00104"/>
    </source>
</evidence>
<feature type="binding site" evidence="8">
    <location>
        <position position="47"/>
    </location>
    <ligand>
        <name>Mg(2+)</name>
        <dbReference type="ChEBI" id="CHEBI:18420"/>
    </ligand>
</feature>
<dbReference type="PANTHER" id="PTHR11207:SF0">
    <property type="entry name" value="RIBONUCLEASE 3"/>
    <property type="match status" value="1"/>
</dbReference>
<dbReference type="PROSITE" id="PS50142">
    <property type="entry name" value="RNASE_3_2"/>
    <property type="match status" value="1"/>
</dbReference>
<dbReference type="SMART" id="SM00535">
    <property type="entry name" value="RIBOc"/>
    <property type="match status" value="1"/>
</dbReference>
<keyword evidence="4 8" id="KW-0540">Nuclease</keyword>
<evidence type="ECO:0000256" key="3">
    <source>
        <dbReference type="ARBA" id="ARBA00022664"/>
    </source>
</evidence>
<comment type="function">
    <text evidence="8">Digests double-stranded RNA. Involved in the processing of primary rRNA transcript to yield the immediate precursors to the large and small rRNAs (23S and 16S). Processes some mRNAs, and tRNAs when they are encoded in the rRNA operon. Processes pre-crRNA and tracrRNA of type II CRISPR loci if present in the organism.</text>
</comment>
<comment type="subcellular location">
    <subcellularLocation>
        <location evidence="8">Cytoplasm</location>
    </subcellularLocation>
</comment>
<evidence type="ECO:0000259" key="9">
    <source>
        <dbReference type="PROSITE" id="PS50137"/>
    </source>
</evidence>
<dbReference type="CDD" id="cd10845">
    <property type="entry name" value="DSRM_RNAse_III_family"/>
    <property type="match status" value="1"/>
</dbReference>
<proteinExistence type="inferred from homology"/>
<keyword evidence="5 8" id="KW-0255">Endonuclease</keyword>
<dbReference type="Gene3D" id="1.10.1520.10">
    <property type="entry name" value="Ribonuclease III domain"/>
    <property type="match status" value="1"/>
</dbReference>
<keyword evidence="8" id="KW-0699">rRNA-binding</keyword>
<dbReference type="EMBL" id="JADQBC010000135">
    <property type="protein sequence ID" value="MBR8829442.1"/>
    <property type="molecule type" value="Genomic_DNA"/>
</dbReference>
<dbReference type="EC" id="3.1.26.3" evidence="8"/>
<sequence>MTQRQEELEKLVQKLGLPPRAPVNWMMLDLALTHPSYAKGANYQQLEFVGDSVIRLVAAEVLLESYPDASVGEFSALRSRMVSDRTLALLAQNYELDRYLLVANTGGMNETGKISVLADAFEAVLGALYLSSYNMSLIRPWLDPALQAKAAEVYSDPAWQNYKDALQEWTQAKYKLLPQYRVRETKNMRFIAEVWLQDQCLGKGTGSSKKEAEQAAAKNAFLLMVDS</sequence>
<keyword evidence="8" id="KW-0479">Metal-binding</keyword>
<dbReference type="GO" id="GO:0008033">
    <property type="term" value="P:tRNA processing"/>
    <property type="evidence" value="ECO:0007669"/>
    <property type="project" value="UniProtKB-KW"/>
</dbReference>
<dbReference type="GO" id="GO:0003725">
    <property type="term" value="F:double-stranded RNA binding"/>
    <property type="evidence" value="ECO:0007669"/>
    <property type="project" value="TreeGrafter"/>
</dbReference>
<gene>
    <name evidence="8 11" type="primary">rnc</name>
    <name evidence="11" type="ORF">DSM107014_16355</name>
</gene>
<evidence type="ECO:0000256" key="6">
    <source>
        <dbReference type="ARBA" id="ARBA00022801"/>
    </source>
</evidence>
<comment type="subunit">
    <text evidence="8">Homodimer.</text>
</comment>
<dbReference type="GO" id="GO:0006397">
    <property type="term" value="P:mRNA processing"/>
    <property type="evidence" value="ECO:0007669"/>
    <property type="project" value="UniProtKB-UniRule"/>
</dbReference>
<keyword evidence="8" id="KW-0460">Magnesium</keyword>
<accession>A0A941GVC6</accession>
<feature type="active site" evidence="8">
    <location>
        <position position="122"/>
    </location>
</feature>
<dbReference type="GO" id="GO:0019843">
    <property type="term" value="F:rRNA binding"/>
    <property type="evidence" value="ECO:0007669"/>
    <property type="project" value="UniProtKB-KW"/>
</dbReference>
<evidence type="ECO:0000313" key="11">
    <source>
        <dbReference type="EMBL" id="MBR8829442.1"/>
    </source>
</evidence>
<dbReference type="HAMAP" id="MF_00104">
    <property type="entry name" value="RNase_III"/>
    <property type="match status" value="1"/>
</dbReference>
<dbReference type="GO" id="GO:0046872">
    <property type="term" value="F:metal ion binding"/>
    <property type="evidence" value="ECO:0007669"/>
    <property type="project" value="UniProtKB-KW"/>
</dbReference>
<dbReference type="GO" id="GO:0010468">
    <property type="term" value="P:regulation of gene expression"/>
    <property type="evidence" value="ECO:0007669"/>
    <property type="project" value="TreeGrafter"/>
</dbReference>
<dbReference type="GO" id="GO:0006364">
    <property type="term" value="P:rRNA processing"/>
    <property type="evidence" value="ECO:0007669"/>
    <property type="project" value="UniProtKB-UniRule"/>
</dbReference>
<evidence type="ECO:0000256" key="2">
    <source>
        <dbReference type="ARBA" id="ARBA00010183"/>
    </source>
</evidence>
<keyword evidence="3 8" id="KW-0507">mRNA processing</keyword>
<dbReference type="Pfam" id="PF14622">
    <property type="entry name" value="Ribonucleas_3_3"/>
    <property type="match status" value="1"/>
</dbReference>
<dbReference type="InterPro" id="IPR000999">
    <property type="entry name" value="RNase_III_dom"/>
</dbReference>
<evidence type="ECO:0000259" key="10">
    <source>
        <dbReference type="PROSITE" id="PS50142"/>
    </source>
</evidence>
<keyword evidence="6 8" id="KW-0378">Hydrolase</keyword>
<keyword evidence="8" id="KW-0963">Cytoplasm</keyword>
<dbReference type="GO" id="GO:0004525">
    <property type="term" value="F:ribonuclease III activity"/>
    <property type="evidence" value="ECO:0007669"/>
    <property type="project" value="UniProtKB-UniRule"/>
</dbReference>
<comment type="caution">
    <text evidence="11">The sequence shown here is derived from an EMBL/GenBank/DDBJ whole genome shotgun (WGS) entry which is preliminary data.</text>
</comment>
<keyword evidence="7 8" id="KW-0694">RNA-binding</keyword>
<protein>
    <recommendedName>
        <fullName evidence="8">Ribonuclease 3</fullName>
        <ecNumber evidence="8">3.1.26.3</ecNumber>
    </recommendedName>
    <alternativeName>
        <fullName evidence="8">Ribonuclease III</fullName>
        <shortName evidence="8">RNase III</shortName>
    </alternativeName>
</protein>